<dbReference type="PANTHER" id="PTHR34978:SF3">
    <property type="entry name" value="SLR0241 PROTEIN"/>
    <property type="match status" value="1"/>
</dbReference>
<dbReference type="STRING" id="1120964.GCA_001313265_07207"/>
<evidence type="ECO:0000259" key="2">
    <source>
        <dbReference type="Pfam" id="PF05569"/>
    </source>
</evidence>
<dbReference type="Proteomes" id="UP000236736">
    <property type="component" value="Unassembled WGS sequence"/>
</dbReference>
<name>A0A1H6ACQ5_9BACT</name>
<proteinExistence type="predicted"/>
<dbReference type="RefSeq" id="WP_103926617.1">
    <property type="nucleotide sequence ID" value="NZ_FNVR01000042.1"/>
</dbReference>
<feature type="transmembrane region" description="Helical" evidence="1">
    <location>
        <begin position="101"/>
        <end position="120"/>
    </location>
</feature>
<dbReference type="CDD" id="cd07341">
    <property type="entry name" value="M56_BlaR1_MecR1_like"/>
    <property type="match status" value="1"/>
</dbReference>
<keyword evidence="4" id="KW-1185">Reference proteome</keyword>
<feature type="transmembrane region" description="Helical" evidence="1">
    <location>
        <begin position="34"/>
        <end position="51"/>
    </location>
</feature>
<sequence>MILYLLKSVCCLLILLLLHRLILQREAIYQFNRFYLLAAVIGSFLIPLVEIEVVEKEIQTPQIVTQEISPIQDFPVESYPDFSQESVSKVVVAEKPFDWNVLFWTVYGLVTLIFLIRFVRNINLLFDKINKNVHLQFRGETLILLRGQSMPFSFLSYIFVSKDYFESGQLTDSIFAHEQAHVRGRHTWDNLLIEALLVPFWFHPGLYLARQAIKLNHEFIADDAALHVTPLDQYKSFLLAMMLPDQNQGLVSSLNFYLTKKRFEMMKRRTANSAKWIMILSLIPVLVALVYVFSEKVTAHRGEERKDRLAVDMDNEIKETEIQILIRPDGKLEVDGQIIKLTQLAELIESINKENTLARISADPEVEMGFLGDVQEVLRENDLRRVIYEDAIVQKENEVDTVYTLVYGLPFQSLTNAEYYSETKFRVKHPNGEIEEFSYEELPENHKKNLPNPPGAVSKKVPSSELFESWKNGEEFAIWIDGKVTPNSKLEEMKASEIVCYFSSFVHSNARSERFPQNHQVHIYTLSGFENTYGKNSSFGKKPKGGTITIGEVSPKNNKVKDTISSGSKQYIPTSQSYQKQVTEFQLRITNCGLFTQPSTEEIEELRTQFLTLDKTYFNLSMEDRRKVQRANFPYAKIEKDGQIKYKKFEYLTPEERNALGC</sequence>
<keyword evidence="1" id="KW-1133">Transmembrane helix</keyword>
<dbReference type="EMBL" id="FNVR01000042">
    <property type="protein sequence ID" value="SEG46513.1"/>
    <property type="molecule type" value="Genomic_DNA"/>
</dbReference>
<dbReference type="AlphaFoldDB" id="A0A1H6ACQ5"/>
<feature type="transmembrane region" description="Helical" evidence="1">
    <location>
        <begin position="276"/>
        <end position="294"/>
    </location>
</feature>
<dbReference type="InterPro" id="IPR052173">
    <property type="entry name" value="Beta-lactam_resp_regulator"/>
</dbReference>
<keyword evidence="1" id="KW-0812">Transmembrane</keyword>
<feature type="domain" description="Peptidase M56" evidence="2">
    <location>
        <begin position="171"/>
        <end position="241"/>
    </location>
</feature>
<evidence type="ECO:0000313" key="4">
    <source>
        <dbReference type="Proteomes" id="UP000236736"/>
    </source>
</evidence>
<organism evidence="3 4">
    <name type="scientific">Algoriphagus boritolerans DSM 17298 = JCM 18970</name>
    <dbReference type="NCBI Taxonomy" id="1120964"/>
    <lineage>
        <taxon>Bacteria</taxon>
        <taxon>Pseudomonadati</taxon>
        <taxon>Bacteroidota</taxon>
        <taxon>Cytophagia</taxon>
        <taxon>Cytophagales</taxon>
        <taxon>Cyclobacteriaceae</taxon>
        <taxon>Algoriphagus</taxon>
    </lineage>
</organism>
<dbReference type="PANTHER" id="PTHR34978">
    <property type="entry name" value="POSSIBLE SENSOR-TRANSDUCER PROTEIN BLAR"/>
    <property type="match status" value="1"/>
</dbReference>
<accession>A0A1H6ACQ5</accession>
<evidence type="ECO:0000256" key="1">
    <source>
        <dbReference type="SAM" id="Phobius"/>
    </source>
</evidence>
<feature type="transmembrane region" description="Helical" evidence="1">
    <location>
        <begin position="6"/>
        <end position="22"/>
    </location>
</feature>
<dbReference type="Pfam" id="PF05569">
    <property type="entry name" value="Peptidase_M56"/>
    <property type="match status" value="1"/>
</dbReference>
<dbReference type="OrthoDB" id="1522859at2"/>
<gene>
    <name evidence="3" type="ORF">SAMN03080598_04065</name>
</gene>
<dbReference type="InterPro" id="IPR008756">
    <property type="entry name" value="Peptidase_M56"/>
</dbReference>
<keyword evidence="1" id="KW-0472">Membrane</keyword>
<reference evidence="4" key="1">
    <citation type="submission" date="2016-10" db="EMBL/GenBank/DDBJ databases">
        <authorList>
            <person name="Varghese N."/>
            <person name="Submissions S."/>
        </authorList>
    </citation>
    <scope>NUCLEOTIDE SEQUENCE [LARGE SCALE GENOMIC DNA]</scope>
    <source>
        <strain evidence="4">DSM 17298</strain>
    </source>
</reference>
<protein>
    <submittedName>
        <fullName evidence="3">Signal transducer regulating beta-lactamase production, contains metallopeptidase domain</fullName>
    </submittedName>
</protein>
<evidence type="ECO:0000313" key="3">
    <source>
        <dbReference type="EMBL" id="SEG46513.1"/>
    </source>
</evidence>